<protein>
    <submittedName>
        <fullName evidence="1">Uncharacterized protein</fullName>
    </submittedName>
</protein>
<name>A0ACB8JFI1_CITSI</name>
<dbReference type="Proteomes" id="UP000829398">
    <property type="component" value="Chromosome 7"/>
</dbReference>
<sequence>MKREIAEFVSRYLVCQQIKAEHQRPAGYSQLLPIPEWKWEHITMDFVVGLLRTQKGHDGVWVVVDRLIKSAHFLPFKTTYSMDKLGSTKLNFSTAFHPQTDGQSERTIQTLEDMLRACVMEFKGNWDNYLPLMEFAYNNSYQASIEMATYEALYGRKCKTPVCWDEVGERRQKSYADKHRWDLAFEVGDRVFIRISPWKGVLRFGKLSPRYIGPYEIIERIGLLAYRLTLPPKLSRIHDVFHVSMLRKYIYDLSHVLSKQPIQLKEDLTYEEEPVEILEEKHQVLRSKTIPLVKVRWRNHTKEEATWEREDLMRAVSLYFLIRHRESLFYRRSIVGIHACRARFQCCCRALELTTGTIELSVIGTFRFELPSQC</sequence>
<gene>
    <name evidence="1" type="ORF">KPL71_021415</name>
</gene>
<evidence type="ECO:0000313" key="2">
    <source>
        <dbReference type="Proteomes" id="UP000829398"/>
    </source>
</evidence>
<reference evidence="2" key="1">
    <citation type="journal article" date="2023" name="Hortic. Res.">
        <title>A chromosome-level phased genome enabling allele-level studies in sweet orange: a case study on citrus Huanglongbing tolerance.</title>
        <authorList>
            <person name="Wu B."/>
            <person name="Yu Q."/>
            <person name="Deng Z."/>
            <person name="Duan Y."/>
            <person name="Luo F."/>
            <person name="Gmitter F. Jr."/>
        </authorList>
    </citation>
    <scope>NUCLEOTIDE SEQUENCE [LARGE SCALE GENOMIC DNA]</scope>
    <source>
        <strain evidence="2">cv. Valencia</strain>
    </source>
</reference>
<comment type="caution">
    <text evidence="1">The sequence shown here is derived from an EMBL/GenBank/DDBJ whole genome shotgun (WGS) entry which is preliminary data.</text>
</comment>
<accession>A0ACB8JFI1</accession>
<proteinExistence type="predicted"/>
<organism evidence="1 2">
    <name type="scientific">Citrus sinensis</name>
    <name type="common">Sweet orange</name>
    <name type="synonym">Citrus aurantium var. sinensis</name>
    <dbReference type="NCBI Taxonomy" id="2711"/>
    <lineage>
        <taxon>Eukaryota</taxon>
        <taxon>Viridiplantae</taxon>
        <taxon>Streptophyta</taxon>
        <taxon>Embryophyta</taxon>
        <taxon>Tracheophyta</taxon>
        <taxon>Spermatophyta</taxon>
        <taxon>Magnoliopsida</taxon>
        <taxon>eudicotyledons</taxon>
        <taxon>Gunneridae</taxon>
        <taxon>Pentapetalae</taxon>
        <taxon>rosids</taxon>
        <taxon>malvids</taxon>
        <taxon>Sapindales</taxon>
        <taxon>Rutaceae</taxon>
        <taxon>Aurantioideae</taxon>
        <taxon>Citrus</taxon>
    </lineage>
</organism>
<dbReference type="EMBL" id="CM039176">
    <property type="protein sequence ID" value="KAH9716301.1"/>
    <property type="molecule type" value="Genomic_DNA"/>
</dbReference>
<evidence type="ECO:0000313" key="1">
    <source>
        <dbReference type="EMBL" id="KAH9716301.1"/>
    </source>
</evidence>
<keyword evidence="2" id="KW-1185">Reference proteome</keyword>